<sequence>MSLVPRLGSGIPLVARTQEMRRLRAAFARAERGAASAVLVAGDAGVGKTRLLTALGEHTGSCGALVLSGRCIDVRDGGLPYLPFAEALEPLGSAADPVVAAAVGGRPALRRLLPQGGAPEPAGAGAGAHGQVATGAREGMRRSQPEQDLGQLQLFDAVLGVLTEIARDRPVVLLVEDLHWADSSTRNLLSFLLSRLRTQRLLVVASYREEDVHRRHPLRGLLSELVRLATVERLELAPFGPADARVFVTALAEEPLGEDLVAEIAERSEGNPFFVEELLASGADCADLPAGLAEVLLARLERFPAETRRVLRVVSVAGEGVSHAALAEVAGVGEAELDEAVREAVQHHVLVIEDGFYVFRHALLQEAVYGDLLPGERTRMHAGYAARIQAHPQGRGHDAKLAFHSLESRDFGTALPASLRAMYEAEKLGAPGAALRQVEQALSIWDAVPEEDRPDGYDEVTLLTEASFFSGTSGEPERAVAYARSATEALPPETPPGTAAQVWRRYSEALLALEGSLDEATAAIERAWRLLENEGPSADRAWVLASRAGFLRLVDRPEEALESALAAVADARSARSAGAEASALVTLGTLADSAGNAGQARERLAEAERKARGAGALNVELRAMYFLALSYLDQAETEPALKHFTRGVARAEESGLIWGSYGLELRVQLLSLRYVSGDWPADDGAARAGRGVSSAVAARILAIWVLFLVARGRFDEAAALLPELRRQWSADLQIALSAGDAAIELAAWRGDHAGAVRITEELAAWLEKNEPWLLSGIRATALGMPSVVALATEARARGDHSAAEGFVRTGRRLLDHGRRCAADGAPRSGTLGPEGRAWLVRLEAAASGLEGPADPALWAEAAEAYSYGAVYEQALCRWHEASALLAVGRPGAAAALEAAHAVAVKLGAVPLRDAVRDLARRARVELAGAGPAVPPVRTSPLTGREQDVLERVALGRTNRQVGEELYISEKTVSVHLSRVMAKLGASRRAEAVAIAYDRGLLTTPAE</sequence>
<dbReference type="SUPFAM" id="SSF52540">
    <property type="entry name" value="P-loop containing nucleoside triphosphate hydrolases"/>
    <property type="match status" value="1"/>
</dbReference>
<dbReference type="InterPro" id="IPR016032">
    <property type="entry name" value="Sig_transdc_resp-reg_C-effctor"/>
</dbReference>
<dbReference type="Gene3D" id="1.25.40.10">
    <property type="entry name" value="Tetratricopeptide repeat domain"/>
    <property type="match status" value="1"/>
</dbReference>
<feature type="compositionally biased region" description="Low complexity" evidence="3">
    <location>
        <begin position="115"/>
        <end position="136"/>
    </location>
</feature>
<dbReference type="PANTHER" id="PTHR16305:SF35">
    <property type="entry name" value="TRANSCRIPTIONAL ACTIVATOR DOMAIN"/>
    <property type="match status" value="1"/>
</dbReference>
<evidence type="ECO:0000313" key="5">
    <source>
        <dbReference type="EMBL" id="GAA3530421.1"/>
    </source>
</evidence>
<dbReference type="SMART" id="SM00421">
    <property type="entry name" value="HTH_LUXR"/>
    <property type="match status" value="1"/>
</dbReference>
<name>A0ABP6V7W9_9PSEU</name>
<evidence type="ECO:0000256" key="1">
    <source>
        <dbReference type="ARBA" id="ARBA00022741"/>
    </source>
</evidence>
<dbReference type="PRINTS" id="PR00038">
    <property type="entry name" value="HTHLUXR"/>
</dbReference>
<dbReference type="CDD" id="cd06170">
    <property type="entry name" value="LuxR_C_like"/>
    <property type="match status" value="1"/>
</dbReference>
<protein>
    <submittedName>
        <fullName evidence="5">Helix-turn-helix transcriptional regulator</fullName>
    </submittedName>
</protein>
<dbReference type="SUPFAM" id="SSF48452">
    <property type="entry name" value="TPR-like"/>
    <property type="match status" value="1"/>
</dbReference>
<proteinExistence type="predicted"/>
<evidence type="ECO:0000313" key="6">
    <source>
        <dbReference type="Proteomes" id="UP001500689"/>
    </source>
</evidence>
<organism evidence="5 6">
    <name type="scientific">Amycolatopsis ultiminotia</name>
    <dbReference type="NCBI Taxonomy" id="543629"/>
    <lineage>
        <taxon>Bacteria</taxon>
        <taxon>Bacillati</taxon>
        <taxon>Actinomycetota</taxon>
        <taxon>Actinomycetes</taxon>
        <taxon>Pseudonocardiales</taxon>
        <taxon>Pseudonocardiaceae</taxon>
        <taxon>Amycolatopsis</taxon>
    </lineage>
</organism>
<dbReference type="InterPro" id="IPR000792">
    <property type="entry name" value="Tscrpt_reg_LuxR_C"/>
</dbReference>
<dbReference type="Pfam" id="PF00196">
    <property type="entry name" value="GerE"/>
    <property type="match status" value="1"/>
</dbReference>
<dbReference type="Proteomes" id="UP001500689">
    <property type="component" value="Unassembled WGS sequence"/>
</dbReference>
<dbReference type="InterPro" id="IPR041664">
    <property type="entry name" value="AAA_16"/>
</dbReference>
<dbReference type="Pfam" id="PF13191">
    <property type="entry name" value="AAA_16"/>
    <property type="match status" value="1"/>
</dbReference>
<gene>
    <name evidence="5" type="ORF">GCM10022222_11750</name>
</gene>
<dbReference type="PROSITE" id="PS50043">
    <property type="entry name" value="HTH_LUXR_2"/>
    <property type="match status" value="1"/>
</dbReference>
<dbReference type="PANTHER" id="PTHR16305">
    <property type="entry name" value="TESTICULAR SOLUBLE ADENYLYL CYCLASE"/>
    <property type="match status" value="1"/>
</dbReference>
<reference evidence="6" key="1">
    <citation type="journal article" date="2019" name="Int. J. Syst. Evol. Microbiol.">
        <title>The Global Catalogue of Microorganisms (GCM) 10K type strain sequencing project: providing services to taxonomists for standard genome sequencing and annotation.</title>
        <authorList>
            <consortium name="The Broad Institute Genomics Platform"/>
            <consortium name="The Broad Institute Genome Sequencing Center for Infectious Disease"/>
            <person name="Wu L."/>
            <person name="Ma J."/>
        </authorList>
    </citation>
    <scope>NUCLEOTIDE SEQUENCE [LARGE SCALE GENOMIC DNA]</scope>
    <source>
        <strain evidence="6">JCM 16898</strain>
    </source>
</reference>
<keyword evidence="2" id="KW-0067">ATP-binding</keyword>
<feature type="region of interest" description="Disordered" evidence="3">
    <location>
        <begin position="115"/>
        <end position="145"/>
    </location>
</feature>
<keyword evidence="1" id="KW-0547">Nucleotide-binding</keyword>
<comment type="caution">
    <text evidence="5">The sequence shown here is derived from an EMBL/GenBank/DDBJ whole genome shotgun (WGS) entry which is preliminary data.</text>
</comment>
<dbReference type="PROSITE" id="PS00622">
    <property type="entry name" value="HTH_LUXR_1"/>
    <property type="match status" value="1"/>
</dbReference>
<dbReference type="InterPro" id="IPR027417">
    <property type="entry name" value="P-loop_NTPase"/>
</dbReference>
<dbReference type="Gene3D" id="1.10.10.10">
    <property type="entry name" value="Winged helix-like DNA-binding domain superfamily/Winged helix DNA-binding domain"/>
    <property type="match status" value="1"/>
</dbReference>
<dbReference type="EMBL" id="BAAAZN010000002">
    <property type="protein sequence ID" value="GAA3530421.1"/>
    <property type="molecule type" value="Genomic_DNA"/>
</dbReference>
<dbReference type="InterPro" id="IPR036388">
    <property type="entry name" value="WH-like_DNA-bd_sf"/>
</dbReference>
<evidence type="ECO:0000256" key="2">
    <source>
        <dbReference type="ARBA" id="ARBA00022840"/>
    </source>
</evidence>
<dbReference type="SUPFAM" id="SSF46894">
    <property type="entry name" value="C-terminal effector domain of the bipartite response regulators"/>
    <property type="match status" value="1"/>
</dbReference>
<evidence type="ECO:0000259" key="4">
    <source>
        <dbReference type="PROSITE" id="PS50043"/>
    </source>
</evidence>
<keyword evidence="6" id="KW-1185">Reference proteome</keyword>
<dbReference type="InterPro" id="IPR011990">
    <property type="entry name" value="TPR-like_helical_dom_sf"/>
</dbReference>
<accession>A0ABP6V7W9</accession>
<feature type="domain" description="HTH luxR-type" evidence="4">
    <location>
        <begin position="934"/>
        <end position="999"/>
    </location>
</feature>
<dbReference type="RefSeq" id="WP_344856092.1">
    <property type="nucleotide sequence ID" value="NZ_BAAAZN010000002.1"/>
</dbReference>
<evidence type="ECO:0000256" key="3">
    <source>
        <dbReference type="SAM" id="MobiDB-lite"/>
    </source>
</evidence>